<dbReference type="InterPro" id="IPR036388">
    <property type="entry name" value="WH-like_DNA-bd_sf"/>
</dbReference>
<keyword evidence="1" id="KW-0805">Transcription regulation</keyword>
<dbReference type="SMART" id="SM01134">
    <property type="entry name" value="DeoRC"/>
    <property type="match status" value="1"/>
</dbReference>
<name>A0ABT2NRQ5_9RHOB</name>
<evidence type="ECO:0000256" key="3">
    <source>
        <dbReference type="ARBA" id="ARBA00023163"/>
    </source>
</evidence>
<gene>
    <name evidence="5" type="ORF">N5I32_19060</name>
</gene>
<comment type="caution">
    <text evidence="5">The sequence shown here is derived from an EMBL/GenBank/DDBJ whole genome shotgun (WGS) entry which is preliminary data.</text>
</comment>
<evidence type="ECO:0000256" key="2">
    <source>
        <dbReference type="ARBA" id="ARBA00023125"/>
    </source>
</evidence>
<accession>A0ABT2NRQ5</accession>
<dbReference type="InterPro" id="IPR014036">
    <property type="entry name" value="DeoR-like_C"/>
</dbReference>
<evidence type="ECO:0000313" key="6">
    <source>
        <dbReference type="Proteomes" id="UP001205601"/>
    </source>
</evidence>
<dbReference type="InterPro" id="IPR036390">
    <property type="entry name" value="WH_DNA-bd_sf"/>
</dbReference>
<dbReference type="Proteomes" id="UP001205601">
    <property type="component" value="Unassembled WGS sequence"/>
</dbReference>
<dbReference type="PRINTS" id="PR00037">
    <property type="entry name" value="HTHLACR"/>
</dbReference>
<dbReference type="SUPFAM" id="SSF46785">
    <property type="entry name" value="Winged helix' DNA-binding domain"/>
    <property type="match status" value="1"/>
</dbReference>
<sequence>MSKKPLRHKEILALLSEQPTLRISEIAATLNVTRETIRRDFQELTDLGLVDRLYGGALLRHGPETNVDQRNDLLVEERKLIARLARDLLGDAQTIMLGSGATTVHAARQIANECQDLTVIVHSLGVIPALETNPSLTIVMAPGVFHPGERAMHGVQTVEFLQHYSADWCILGASGIGAEGASDALLEGSDVYRCMIRRSEKCMILADGSKFNRRFPSRYADWSQVSALVSDRMPEKDLAGAIRARGAEIVVPQPSRPGAA</sequence>
<dbReference type="SMART" id="SM00420">
    <property type="entry name" value="HTH_DEOR"/>
    <property type="match status" value="1"/>
</dbReference>
<protein>
    <submittedName>
        <fullName evidence="5">DeoR/GlpR family DNA-binding transcription regulator</fullName>
    </submittedName>
</protein>
<dbReference type="InterPro" id="IPR037171">
    <property type="entry name" value="NagB/RpiA_transferase-like"/>
</dbReference>
<evidence type="ECO:0000259" key="4">
    <source>
        <dbReference type="PROSITE" id="PS51000"/>
    </source>
</evidence>
<dbReference type="Gene3D" id="1.10.10.10">
    <property type="entry name" value="Winged helix-like DNA-binding domain superfamily/Winged helix DNA-binding domain"/>
    <property type="match status" value="1"/>
</dbReference>
<dbReference type="PROSITE" id="PS51000">
    <property type="entry name" value="HTH_DEOR_2"/>
    <property type="match status" value="1"/>
</dbReference>
<dbReference type="Pfam" id="PF00455">
    <property type="entry name" value="DeoRC"/>
    <property type="match status" value="1"/>
</dbReference>
<dbReference type="SUPFAM" id="SSF100950">
    <property type="entry name" value="NagB/RpiA/CoA transferase-like"/>
    <property type="match status" value="1"/>
</dbReference>
<dbReference type="InterPro" id="IPR050313">
    <property type="entry name" value="Carb_Metab_HTH_regulators"/>
</dbReference>
<keyword evidence="2 5" id="KW-0238">DNA-binding</keyword>
<evidence type="ECO:0000256" key="1">
    <source>
        <dbReference type="ARBA" id="ARBA00023015"/>
    </source>
</evidence>
<dbReference type="Gene3D" id="3.40.50.1360">
    <property type="match status" value="1"/>
</dbReference>
<evidence type="ECO:0000313" key="5">
    <source>
        <dbReference type="EMBL" id="MCT8331622.1"/>
    </source>
</evidence>
<keyword evidence="6" id="KW-1185">Reference proteome</keyword>
<keyword evidence="3" id="KW-0804">Transcription</keyword>
<proteinExistence type="predicted"/>
<dbReference type="GO" id="GO:0003677">
    <property type="term" value="F:DNA binding"/>
    <property type="evidence" value="ECO:0007669"/>
    <property type="project" value="UniProtKB-KW"/>
</dbReference>
<dbReference type="PROSITE" id="PS00894">
    <property type="entry name" value="HTH_DEOR_1"/>
    <property type="match status" value="1"/>
</dbReference>
<feature type="domain" description="HTH deoR-type" evidence="4">
    <location>
        <begin position="4"/>
        <end position="59"/>
    </location>
</feature>
<dbReference type="InterPro" id="IPR001034">
    <property type="entry name" value="DeoR_HTH"/>
</dbReference>
<dbReference type="RefSeq" id="WP_261497531.1">
    <property type="nucleotide sequence ID" value="NZ_JAOCQF010000005.1"/>
</dbReference>
<dbReference type="InterPro" id="IPR018356">
    <property type="entry name" value="Tscrpt_reg_HTH_DeoR_CS"/>
</dbReference>
<organism evidence="5 6">
    <name type="scientific">Albidovulum sediminis</name>
    <dbReference type="NCBI Taxonomy" id="3066345"/>
    <lineage>
        <taxon>Bacteria</taxon>
        <taxon>Pseudomonadati</taxon>
        <taxon>Pseudomonadota</taxon>
        <taxon>Alphaproteobacteria</taxon>
        <taxon>Rhodobacterales</taxon>
        <taxon>Paracoccaceae</taxon>
        <taxon>Albidovulum</taxon>
    </lineage>
</organism>
<dbReference type="PANTHER" id="PTHR30363:SF44">
    <property type="entry name" value="AGA OPERON TRANSCRIPTIONAL REPRESSOR-RELATED"/>
    <property type="match status" value="1"/>
</dbReference>
<dbReference type="EMBL" id="JAOCQF010000005">
    <property type="protein sequence ID" value="MCT8331622.1"/>
    <property type="molecule type" value="Genomic_DNA"/>
</dbReference>
<reference evidence="6" key="1">
    <citation type="submission" date="2023-07" db="EMBL/GenBank/DDBJ databases">
        <title>Defluviimonas sediminis sp. nov., isolated from mangrove sediment.</title>
        <authorList>
            <person name="Liu L."/>
            <person name="Li J."/>
            <person name="Huang Y."/>
            <person name="Pan J."/>
            <person name="Li M."/>
        </authorList>
    </citation>
    <scope>NUCLEOTIDE SEQUENCE [LARGE SCALE GENOMIC DNA]</scope>
    <source>
        <strain evidence="6">FT324</strain>
    </source>
</reference>
<dbReference type="PANTHER" id="PTHR30363">
    <property type="entry name" value="HTH-TYPE TRANSCRIPTIONAL REGULATOR SRLR-RELATED"/>
    <property type="match status" value="1"/>
</dbReference>
<dbReference type="Pfam" id="PF08220">
    <property type="entry name" value="HTH_DeoR"/>
    <property type="match status" value="1"/>
</dbReference>